<name>A0A4R7W1U5_9PSEU</name>
<evidence type="ECO:0000313" key="1">
    <source>
        <dbReference type="EMBL" id="TDV56454.1"/>
    </source>
</evidence>
<reference evidence="1 2" key="1">
    <citation type="submission" date="2019-03" db="EMBL/GenBank/DDBJ databases">
        <title>Genomic Encyclopedia of Archaeal and Bacterial Type Strains, Phase II (KMG-II): from individual species to whole genera.</title>
        <authorList>
            <person name="Goeker M."/>
        </authorList>
    </citation>
    <scope>NUCLEOTIDE SEQUENCE [LARGE SCALE GENOMIC DNA]</scope>
    <source>
        <strain evidence="1 2">DSM 45499</strain>
    </source>
</reference>
<comment type="caution">
    <text evidence="1">The sequence shown here is derived from an EMBL/GenBank/DDBJ whole genome shotgun (WGS) entry which is preliminary data.</text>
</comment>
<dbReference type="RefSeq" id="WP_133901696.1">
    <property type="nucleotide sequence ID" value="NZ_SOCP01000002.1"/>
</dbReference>
<dbReference type="OrthoDB" id="3661391at2"/>
<dbReference type="Proteomes" id="UP000294927">
    <property type="component" value="Unassembled WGS sequence"/>
</dbReference>
<accession>A0A4R7W1U5</accession>
<evidence type="ECO:0008006" key="3">
    <source>
        <dbReference type="Google" id="ProtNLM"/>
    </source>
</evidence>
<gene>
    <name evidence="1" type="ORF">CLV71_102521</name>
</gene>
<organism evidence="1 2">
    <name type="scientific">Actinophytocola oryzae</name>
    <dbReference type="NCBI Taxonomy" id="502181"/>
    <lineage>
        <taxon>Bacteria</taxon>
        <taxon>Bacillati</taxon>
        <taxon>Actinomycetota</taxon>
        <taxon>Actinomycetes</taxon>
        <taxon>Pseudonocardiales</taxon>
        <taxon>Pseudonocardiaceae</taxon>
    </lineage>
</organism>
<dbReference type="EMBL" id="SOCP01000002">
    <property type="protein sequence ID" value="TDV56454.1"/>
    <property type="molecule type" value="Genomic_DNA"/>
</dbReference>
<sequence>MNEQEWRQVPVGLGARRWVTRETRKVVLVAAHTLVSVQRLLDVVGLVETDRRVQVVFTKAPAPLGDGVLQYLDFVGALTIPWTQAVHERFDLALAAAYASIDDLHAPVLVMAHGAGWGKRSGGTGPIYGLDAGRLLRDGRPVPATLVLSHDADRRILTEQCPQALDIAMVAGDPCYDRMAASLPCRDAYRRALGVGVGCDLVVVASTWGPHSLLGRIEQYLVTVVKQLDPARYRVALLAHPNVWHAHGRRQLRAWLSDARAEGLMLIEPDVDWRAAAVAADYVIGDHGSTTVYSAAIGTPVLCTDLPIEHLNPASLQASFGMQAPRLVRARPLEPQLRAAAEWWRSLPAGGTAAKLTSRPGQAHQLLREEMYRLLGMSMPGRHRAVEPIPVPGHGRRS</sequence>
<evidence type="ECO:0000313" key="2">
    <source>
        <dbReference type="Proteomes" id="UP000294927"/>
    </source>
</evidence>
<dbReference type="SUPFAM" id="SSF53756">
    <property type="entry name" value="UDP-Glycosyltransferase/glycogen phosphorylase"/>
    <property type="match status" value="1"/>
</dbReference>
<dbReference type="AlphaFoldDB" id="A0A4R7W1U5"/>
<proteinExistence type="predicted"/>
<keyword evidence="2" id="KW-1185">Reference proteome</keyword>
<protein>
    <recommendedName>
        <fullName evidence="3">CDP-glycerol:poly(Glycerophosphate) glycerophosphotransferase</fullName>
    </recommendedName>
</protein>